<sequence length="209" mass="22015">MKNSGRAATAALGALVLIPVPASAASAGPPPKSVVVELATQEGSGCRWGTVAVTNDADSFNVTYSTYMAQVGGGSAPRDAQKSCRLGLKITHPPEFTYALQSADHRGFASLEPGSSGSLRSFTVPPGFPEGRGLLHKLKGAYYDTWSFHESSDIEAPFKRCDANGLFTLKTELQVDLGASDPSKVSFVDLGSVDGGTRTTYNLIWKQCP</sequence>
<keyword evidence="1" id="KW-0732">Signal</keyword>
<dbReference type="OrthoDB" id="3432025at2"/>
<name>A0A4R5AW11_9ACTN</name>
<dbReference type="Proteomes" id="UP000294513">
    <property type="component" value="Unassembled WGS sequence"/>
</dbReference>
<feature type="signal peptide" evidence="1">
    <location>
        <begin position="1"/>
        <end position="24"/>
    </location>
</feature>
<feature type="chain" id="PRO_5020693900" evidence="1">
    <location>
        <begin position="25"/>
        <end position="209"/>
    </location>
</feature>
<evidence type="ECO:0000313" key="2">
    <source>
        <dbReference type="EMBL" id="TDD76159.1"/>
    </source>
</evidence>
<evidence type="ECO:0000313" key="3">
    <source>
        <dbReference type="Proteomes" id="UP000294513"/>
    </source>
</evidence>
<dbReference type="PANTHER" id="PTHR38847:SF1">
    <property type="entry name" value="PSEUDOURIDINE SYNTHASE RSUA_RLUA-LIKE DOMAIN-CONTAINING PROTEIN"/>
    <property type="match status" value="1"/>
</dbReference>
<dbReference type="Pfam" id="PF14273">
    <property type="entry name" value="DUF4360"/>
    <property type="match status" value="1"/>
</dbReference>
<dbReference type="EMBL" id="SMKU01000216">
    <property type="protein sequence ID" value="TDD76159.1"/>
    <property type="molecule type" value="Genomic_DNA"/>
</dbReference>
<gene>
    <name evidence="2" type="ORF">E1298_31055</name>
</gene>
<proteinExistence type="predicted"/>
<dbReference type="InterPro" id="IPR025649">
    <property type="entry name" value="DUF4360"/>
</dbReference>
<organism evidence="2 3">
    <name type="scientific">Actinomadura rubrisoli</name>
    <dbReference type="NCBI Taxonomy" id="2530368"/>
    <lineage>
        <taxon>Bacteria</taxon>
        <taxon>Bacillati</taxon>
        <taxon>Actinomycetota</taxon>
        <taxon>Actinomycetes</taxon>
        <taxon>Streptosporangiales</taxon>
        <taxon>Thermomonosporaceae</taxon>
        <taxon>Actinomadura</taxon>
    </lineage>
</organism>
<reference evidence="2 3" key="1">
    <citation type="submission" date="2019-03" db="EMBL/GenBank/DDBJ databases">
        <title>Draft genome sequences of novel Actinobacteria.</title>
        <authorList>
            <person name="Sahin N."/>
            <person name="Ay H."/>
            <person name="Saygin H."/>
        </authorList>
    </citation>
    <scope>NUCLEOTIDE SEQUENCE [LARGE SCALE GENOMIC DNA]</scope>
    <source>
        <strain evidence="2 3">H3C3</strain>
    </source>
</reference>
<comment type="caution">
    <text evidence="2">The sequence shown here is derived from an EMBL/GenBank/DDBJ whole genome shotgun (WGS) entry which is preliminary data.</text>
</comment>
<protein>
    <submittedName>
        <fullName evidence="2">DUF4360 domain-containing protein</fullName>
    </submittedName>
</protein>
<dbReference type="RefSeq" id="WP_131899567.1">
    <property type="nucleotide sequence ID" value="NZ_SMKU01000216.1"/>
</dbReference>
<keyword evidence="3" id="KW-1185">Reference proteome</keyword>
<dbReference type="PANTHER" id="PTHR38847">
    <property type="match status" value="1"/>
</dbReference>
<evidence type="ECO:0000256" key="1">
    <source>
        <dbReference type="SAM" id="SignalP"/>
    </source>
</evidence>
<accession>A0A4R5AW11</accession>
<dbReference type="AlphaFoldDB" id="A0A4R5AW11"/>